<gene>
    <name evidence="10" type="ORF">FHU37_001254</name>
</gene>
<feature type="region of interest" description="Disordered" evidence="7">
    <location>
        <begin position="1"/>
        <end position="32"/>
    </location>
</feature>
<evidence type="ECO:0000256" key="2">
    <source>
        <dbReference type="ARBA" id="ARBA00009425"/>
    </source>
</evidence>
<evidence type="ECO:0000256" key="6">
    <source>
        <dbReference type="ARBA" id="ARBA00023136"/>
    </source>
</evidence>
<evidence type="ECO:0000313" key="11">
    <source>
        <dbReference type="Proteomes" id="UP000567795"/>
    </source>
</evidence>
<reference evidence="10 11" key="1">
    <citation type="submission" date="2020-07" db="EMBL/GenBank/DDBJ databases">
        <title>Sequencing the genomes of 1000 actinobacteria strains.</title>
        <authorList>
            <person name="Klenk H.-P."/>
        </authorList>
    </citation>
    <scope>NUCLEOTIDE SEQUENCE [LARGE SCALE GENOMIC DNA]</scope>
    <source>
        <strain evidence="10 11">DSM 42178</strain>
    </source>
</reference>
<evidence type="ECO:0000259" key="9">
    <source>
        <dbReference type="Pfam" id="PF04039"/>
    </source>
</evidence>
<feature type="domain" description="Na+/H+ antiporter MnhB subunit-related protein" evidence="9">
    <location>
        <begin position="36"/>
        <end position="159"/>
    </location>
</feature>
<comment type="subcellular location">
    <subcellularLocation>
        <location evidence="1">Cell membrane</location>
        <topology evidence="1">Multi-pass membrane protein</topology>
    </subcellularLocation>
</comment>
<organism evidence="10 11">
    <name type="scientific">Allostreptomyces psammosilenae</name>
    <dbReference type="NCBI Taxonomy" id="1892865"/>
    <lineage>
        <taxon>Bacteria</taxon>
        <taxon>Bacillati</taxon>
        <taxon>Actinomycetota</taxon>
        <taxon>Actinomycetes</taxon>
        <taxon>Kitasatosporales</taxon>
        <taxon>Streptomycetaceae</taxon>
        <taxon>Allostreptomyces</taxon>
    </lineage>
</organism>
<dbReference type="AlphaFoldDB" id="A0A853A0G8"/>
<comment type="similarity">
    <text evidence="2">Belongs to the CPA3 antiporters (TC 2.A.63) subunit B family.</text>
</comment>
<keyword evidence="4 8" id="KW-0812">Transmembrane</keyword>
<keyword evidence="3" id="KW-1003">Cell membrane</keyword>
<keyword evidence="11" id="KW-1185">Reference proteome</keyword>
<dbReference type="EMBL" id="JACBZD010000001">
    <property type="protein sequence ID" value="NYI04311.1"/>
    <property type="molecule type" value="Genomic_DNA"/>
</dbReference>
<feature type="transmembrane region" description="Helical" evidence="8">
    <location>
        <begin position="38"/>
        <end position="56"/>
    </location>
</feature>
<dbReference type="Pfam" id="PF04039">
    <property type="entry name" value="MnhB"/>
    <property type="match status" value="1"/>
</dbReference>
<keyword evidence="5 8" id="KW-1133">Transmembrane helix</keyword>
<dbReference type="InterPro" id="IPR007182">
    <property type="entry name" value="MnhB"/>
</dbReference>
<evidence type="ECO:0000256" key="1">
    <source>
        <dbReference type="ARBA" id="ARBA00004651"/>
    </source>
</evidence>
<feature type="compositionally biased region" description="Basic and acidic residues" evidence="7">
    <location>
        <begin position="1"/>
        <end position="17"/>
    </location>
</feature>
<name>A0A853A0G8_9ACTN</name>
<feature type="transmembrane region" description="Helical" evidence="8">
    <location>
        <begin position="137"/>
        <end position="161"/>
    </location>
</feature>
<dbReference type="RefSeq" id="WP_179813224.1">
    <property type="nucleotide sequence ID" value="NZ_JACBZD010000001.1"/>
</dbReference>
<evidence type="ECO:0000256" key="8">
    <source>
        <dbReference type="SAM" id="Phobius"/>
    </source>
</evidence>
<accession>A0A853A0G8</accession>
<evidence type="ECO:0000256" key="4">
    <source>
        <dbReference type="ARBA" id="ARBA00022692"/>
    </source>
</evidence>
<evidence type="ECO:0000256" key="3">
    <source>
        <dbReference type="ARBA" id="ARBA00022475"/>
    </source>
</evidence>
<sequence>MSRRTDPGHDLPDDSPRRPPGGHGPTRPEGGPYPLLNVVNRLVFHTILVFSLYLLLTGHNTPGGGFAGGLVAGCAFVLRYTAGGEREVATAAPIEPVVLVGGGLLLAVLEAAAPLAAGGAVLESGYTTVRLPVFGEVALVSALLFDTAVYLLVVGVVLTVLRFLGSGIDEQSDPEDESREAAEP</sequence>
<dbReference type="PANTHER" id="PTHR33932:SF4">
    <property type="entry name" value="NA(+)_H(+) ANTIPORTER SUBUNIT B"/>
    <property type="match status" value="1"/>
</dbReference>
<dbReference type="Proteomes" id="UP000567795">
    <property type="component" value="Unassembled WGS sequence"/>
</dbReference>
<feature type="transmembrane region" description="Helical" evidence="8">
    <location>
        <begin position="62"/>
        <end position="82"/>
    </location>
</feature>
<comment type="caution">
    <text evidence="10">The sequence shown here is derived from an EMBL/GenBank/DDBJ whole genome shotgun (WGS) entry which is preliminary data.</text>
</comment>
<dbReference type="PANTHER" id="PTHR33932">
    <property type="entry name" value="NA(+)/H(+) ANTIPORTER SUBUNIT B"/>
    <property type="match status" value="1"/>
</dbReference>
<evidence type="ECO:0000313" key="10">
    <source>
        <dbReference type="EMBL" id="NYI04311.1"/>
    </source>
</evidence>
<keyword evidence="6 8" id="KW-0472">Membrane</keyword>
<feature type="transmembrane region" description="Helical" evidence="8">
    <location>
        <begin position="94"/>
        <end position="117"/>
    </location>
</feature>
<protein>
    <submittedName>
        <fullName evidence="10">Multisubunit Na+/H+ antiporter MnhB subunit</fullName>
    </submittedName>
</protein>
<evidence type="ECO:0000256" key="7">
    <source>
        <dbReference type="SAM" id="MobiDB-lite"/>
    </source>
</evidence>
<dbReference type="GO" id="GO:0005886">
    <property type="term" value="C:plasma membrane"/>
    <property type="evidence" value="ECO:0007669"/>
    <property type="project" value="UniProtKB-SubCell"/>
</dbReference>
<dbReference type="InterPro" id="IPR050622">
    <property type="entry name" value="CPA3_antiporter_subunitB"/>
</dbReference>
<proteinExistence type="inferred from homology"/>
<evidence type="ECO:0000256" key="5">
    <source>
        <dbReference type="ARBA" id="ARBA00022989"/>
    </source>
</evidence>